<sequence length="73" mass="8505">MRDVEMHSSAVTVACPEKKPSSGLRAWITRLFRRKRHHYVLSKYSPEYLLHDVGIKDGRPTRYDGGGHKLPEW</sequence>
<gene>
    <name evidence="1" type="ORF">FHY56_00325</name>
</gene>
<dbReference type="OrthoDB" id="8452911at2"/>
<dbReference type="Proteomes" id="UP000315388">
    <property type="component" value="Unassembled WGS sequence"/>
</dbReference>
<comment type="caution">
    <text evidence="1">The sequence shown here is derived from an EMBL/GenBank/DDBJ whole genome shotgun (WGS) entry which is preliminary data.</text>
</comment>
<dbReference type="EMBL" id="VEWJ01000001">
    <property type="protein sequence ID" value="TPF76857.1"/>
    <property type="molecule type" value="Genomic_DNA"/>
</dbReference>
<dbReference type="RefSeq" id="WP_140903199.1">
    <property type="nucleotide sequence ID" value="NZ_JBHTMD010000017.1"/>
</dbReference>
<dbReference type="AlphaFoldDB" id="A0A502BSN1"/>
<accession>A0A502BSN1</accession>
<name>A0A502BSN1_9HYPH</name>
<protein>
    <submittedName>
        <fullName evidence="1">Uncharacterized protein</fullName>
    </submittedName>
</protein>
<evidence type="ECO:0000313" key="2">
    <source>
        <dbReference type="Proteomes" id="UP000315388"/>
    </source>
</evidence>
<evidence type="ECO:0000313" key="1">
    <source>
        <dbReference type="EMBL" id="TPF76857.1"/>
    </source>
</evidence>
<keyword evidence="2" id="KW-1185">Reference proteome</keyword>
<proteinExistence type="predicted"/>
<reference evidence="1 2" key="1">
    <citation type="journal article" date="2003" name="Int. J. Syst. Evol. Microbiol.">
        <title>Towards a standardized format for the description of a novel species (of an established genus): Ochrobactrum gallinifaecis sp. nov.</title>
        <authorList>
            <person name="Kampfer P."/>
            <person name="Buczolits S."/>
            <person name="Albrecht A."/>
            <person name="Busse H.J."/>
            <person name="Stackebrandt E."/>
        </authorList>
    </citation>
    <scope>NUCLEOTIDE SEQUENCE [LARGE SCALE GENOMIC DNA]</scope>
    <source>
        <strain evidence="1 2">ISO 196</strain>
    </source>
</reference>
<organism evidence="1 2">
    <name type="scientific">Brucella gallinifaecis</name>
    <dbReference type="NCBI Taxonomy" id="215590"/>
    <lineage>
        <taxon>Bacteria</taxon>
        <taxon>Pseudomonadati</taxon>
        <taxon>Pseudomonadota</taxon>
        <taxon>Alphaproteobacteria</taxon>
        <taxon>Hyphomicrobiales</taxon>
        <taxon>Brucellaceae</taxon>
        <taxon>Brucella/Ochrobactrum group</taxon>
        <taxon>Brucella</taxon>
    </lineage>
</organism>